<feature type="domain" description="B box-type" evidence="4">
    <location>
        <begin position="21"/>
        <end position="62"/>
    </location>
</feature>
<dbReference type="Gene3D" id="3.30.160.60">
    <property type="entry name" value="Classic Zinc Finger"/>
    <property type="match status" value="1"/>
</dbReference>
<dbReference type="Proteomes" id="UP000824540">
    <property type="component" value="Unassembled WGS sequence"/>
</dbReference>
<dbReference type="OrthoDB" id="654191at2759"/>
<dbReference type="SMART" id="SM00336">
    <property type="entry name" value="BBOX"/>
    <property type="match status" value="1"/>
</dbReference>
<evidence type="ECO:0000256" key="2">
    <source>
        <dbReference type="ARBA" id="ARBA00022833"/>
    </source>
</evidence>
<keyword evidence="2" id="KW-0862">Zinc</keyword>
<dbReference type="AlphaFoldDB" id="A0A8T2MRV0"/>
<dbReference type="Pfam" id="PF00643">
    <property type="entry name" value="zf-B_box"/>
    <property type="match status" value="1"/>
</dbReference>
<dbReference type="PROSITE" id="PS50119">
    <property type="entry name" value="ZF_BBOX"/>
    <property type="match status" value="1"/>
</dbReference>
<keyword evidence="6" id="KW-1185">Reference proteome</keyword>
<evidence type="ECO:0000313" key="6">
    <source>
        <dbReference type="Proteomes" id="UP000824540"/>
    </source>
</evidence>
<feature type="non-terminal residue" evidence="5">
    <location>
        <position position="1"/>
    </location>
</feature>
<dbReference type="InterPro" id="IPR000315">
    <property type="entry name" value="Znf_B-box"/>
</dbReference>
<dbReference type="InterPro" id="IPR050143">
    <property type="entry name" value="TRIM/RBCC"/>
</dbReference>
<proteinExistence type="predicted"/>
<comment type="caution">
    <text evidence="5">The sequence shown here is derived from an EMBL/GenBank/DDBJ whole genome shotgun (WGS) entry which is preliminary data.</text>
</comment>
<accession>A0A8T2MRV0</accession>
<dbReference type="PANTHER" id="PTHR24103">
    <property type="entry name" value="E3 UBIQUITIN-PROTEIN LIGASE TRIM"/>
    <property type="match status" value="1"/>
</dbReference>
<name>A0A8T2MRV0_9TELE</name>
<evidence type="ECO:0000313" key="5">
    <source>
        <dbReference type="EMBL" id="KAG9330834.1"/>
    </source>
</evidence>
<keyword evidence="1 3" id="KW-0479">Metal-binding</keyword>
<evidence type="ECO:0000256" key="1">
    <source>
        <dbReference type="ARBA" id="ARBA00022771"/>
    </source>
</evidence>
<evidence type="ECO:0000256" key="3">
    <source>
        <dbReference type="PROSITE-ProRule" id="PRU00024"/>
    </source>
</evidence>
<organism evidence="5 6">
    <name type="scientific">Albula glossodonta</name>
    <name type="common">roundjaw bonefish</name>
    <dbReference type="NCBI Taxonomy" id="121402"/>
    <lineage>
        <taxon>Eukaryota</taxon>
        <taxon>Metazoa</taxon>
        <taxon>Chordata</taxon>
        <taxon>Craniata</taxon>
        <taxon>Vertebrata</taxon>
        <taxon>Euteleostomi</taxon>
        <taxon>Actinopterygii</taxon>
        <taxon>Neopterygii</taxon>
        <taxon>Teleostei</taxon>
        <taxon>Albuliformes</taxon>
        <taxon>Albulidae</taxon>
        <taxon>Albula</taxon>
    </lineage>
</organism>
<dbReference type="SUPFAM" id="SSF57845">
    <property type="entry name" value="B-box zinc-binding domain"/>
    <property type="match status" value="1"/>
</dbReference>
<keyword evidence="1 3" id="KW-0863">Zinc-finger</keyword>
<evidence type="ECO:0000259" key="4">
    <source>
        <dbReference type="PROSITE" id="PS50119"/>
    </source>
</evidence>
<reference evidence="5" key="1">
    <citation type="thesis" date="2021" institute="BYU ScholarsArchive" country="Provo, UT, USA">
        <title>Applications of and Algorithms for Genome Assembly and Genomic Analyses with an Emphasis on Marine Teleosts.</title>
        <authorList>
            <person name="Pickett B.D."/>
        </authorList>
    </citation>
    <scope>NUCLEOTIDE SEQUENCE</scope>
    <source>
        <strain evidence="5">HI-2016</strain>
    </source>
</reference>
<sequence length="124" mass="14539">MALKNLCEAFSKHRIQKPATGSELLCGLHGEKLRLFCLNDEEPICLVCQTSEKHENHKLRPVQEAALKYKDELKFALHPLKEKLEAFKKKKQESDEAAELIKSQFVDTEQQIRMEFEKLRQFLR</sequence>
<gene>
    <name evidence="5" type="ORF">JZ751_021938</name>
</gene>
<protein>
    <recommendedName>
        <fullName evidence="4">B box-type domain-containing protein</fullName>
    </recommendedName>
</protein>
<dbReference type="GO" id="GO:0008270">
    <property type="term" value="F:zinc ion binding"/>
    <property type="evidence" value="ECO:0007669"/>
    <property type="project" value="UniProtKB-KW"/>
</dbReference>
<dbReference type="EMBL" id="JAFBMS010000446">
    <property type="protein sequence ID" value="KAG9330834.1"/>
    <property type="molecule type" value="Genomic_DNA"/>
</dbReference>